<keyword evidence="5" id="KW-1185">Reference proteome</keyword>
<dbReference type="Gene3D" id="2.60.40.10">
    <property type="entry name" value="Immunoglobulins"/>
    <property type="match status" value="4"/>
</dbReference>
<dbReference type="CDD" id="cd00063">
    <property type="entry name" value="FN3"/>
    <property type="match status" value="4"/>
</dbReference>
<organism evidence="4 5">
    <name type="scientific">Paenibacillus rigui</name>
    <dbReference type="NCBI Taxonomy" id="554312"/>
    <lineage>
        <taxon>Bacteria</taxon>
        <taxon>Bacillati</taxon>
        <taxon>Bacillota</taxon>
        <taxon>Bacilli</taxon>
        <taxon>Bacillales</taxon>
        <taxon>Paenibacillaceae</taxon>
        <taxon>Paenibacillus</taxon>
    </lineage>
</organism>
<dbReference type="EMBL" id="NMQW01000062">
    <property type="protein sequence ID" value="OXM82586.1"/>
    <property type="molecule type" value="Genomic_DNA"/>
</dbReference>
<evidence type="ECO:0000259" key="3">
    <source>
        <dbReference type="PROSITE" id="PS51272"/>
    </source>
</evidence>
<protein>
    <submittedName>
        <fullName evidence="4">Adhesin</fullName>
    </submittedName>
</protein>
<feature type="domain" description="SLH" evidence="3">
    <location>
        <begin position="558"/>
        <end position="621"/>
    </location>
</feature>
<dbReference type="SUPFAM" id="SSF49265">
    <property type="entry name" value="Fibronectin type III"/>
    <property type="match status" value="2"/>
</dbReference>
<reference evidence="4 5" key="1">
    <citation type="submission" date="2017-07" db="EMBL/GenBank/DDBJ databases">
        <title>Genome sequencing and assembly of Paenibacillus rigui.</title>
        <authorList>
            <person name="Mayilraj S."/>
        </authorList>
    </citation>
    <scope>NUCLEOTIDE SEQUENCE [LARGE SCALE GENOMIC DNA]</scope>
    <source>
        <strain evidence="4 5">JCM 16352</strain>
    </source>
</reference>
<feature type="domain" description="Fibronectin type-III" evidence="2">
    <location>
        <begin position="70"/>
        <end position="159"/>
    </location>
</feature>
<feature type="compositionally biased region" description="Low complexity" evidence="1">
    <location>
        <begin position="422"/>
        <end position="459"/>
    </location>
</feature>
<comment type="caution">
    <text evidence="4">The sequence shown here is derived from an EMBL/GenBank/DDBJ whole genome shotgun (WGS) entry which is preliminary data.</text>
</comment>
<dbReference type="AlphaFoldDB" id="A0A229UGQ7"/>
<dbReference type="PROSITE" id="PS51272">
    <property type="entry name" value="SLH"/>
    <property type="match status" value="3"/>
</dbReference>
<evidence type="ECO:0000313" key="4">
    <source>
        <dbReference type="EMBL" id="OXM82586.1"/>
    </source>
</evidence>
<dbReference type="PANTHER" id="PTHR43308">
    <property type="entry name" value="OUTER MEMBRANE PROTEIN ALPHA-RELATED"/>
    <property type="match status" value="1"/>
</dbReference>
<dbReference type="InterPro" id="IPR051465">
    <property type="entry name" value="Cell_Envelope_Struct_Comp"/>
</dbReference>
<dbReference type="SMART" id="SM00060">
    <property type="entry name" value="FN3"/>
    <property type="match status" value="4"/>
</dbReference>
<accession>A0A229UGQ7</accession>
<dbReference type="Pfam" id="PF00041">
    <property type="entry name" value="fn3"/>
    <property type="match status" value="4"/>
</dbReference>
<sequence>MSGSPSNVFSLVNVNGTLYAGTFNGSNDVWSYNGTTWTQMIGSPSKMRILYVNGTLYAIGSLGMAHVSLIPDAPSGVSAAAGDGQATISFTAPVNEGGTAITGYTVTANPGGLTATGATSPITIAGLTNGTAYTFTVVATNAAGNSADSSAVSVTPQVPIPGAPVLQSPVAGNAQVTLTWNPVNGSTGYKVFQSVTSGTYGNEVATVSGSVYSSTVTGLTNGANYYFVVKAVNPGGESAASNQVSAMPIAVPGAPTGITAVAGNSQATITFTTPTDNGGRPITGYEVTSSPGNIIVTGAASPITITGLTNGTAYTFTVKAINGVGKSVASAISNTVTPSAPVVLAAPTNLAATAGNSQINLTWSSVTGATYYNVYQSLDNVTYHLISTPAAVTALAYQVTGLTNGSLYYFKISAANTVTESTYSNAASATPTSTSTSKSKSTRGGTPSPTTAPPVTSDPTPTPEPTNPTVDAFKSSVVNVANLIKAIESKITEAKKANDKVELTDTKGHWAEKTIDTFVKLHIIDGYGDGKFHPNGNITRAEFATLISRVFDISGGTGHSVALSDVSSHWAKDAIEKLVSAGVLDGYSDGTFKPDQTISREEIVIILSRIVNLDHMNKDASKGNFTDMSSASPYAANAIKDAAEAGVITGKSDGVFDPKGKATRVEALTVVLNVLNLNPQIKNLLDSLN</sequence>
<evidence type="ECO:0000313" key="5">
    <source>
        <dbReference type="Proteomes" id="UP000215509"/>
    </source>
</evidence>
<feature type="domain" description="Fibronectin type-III" evidence="2">
    <location>
        <begin position="251"/>
        <end position="340"/>
    </location>
</feature>
<feature type="domain" description="Fibronectin type-III" evidence="2">
    <location>
        <begin position="346"/>
        <end position="435"/>
    </location>
</feature>
<feature type="domain" description="SLH" evidence="3">
    <location>
        <begin position="622"/>
        <end position="685"/>
    </location>
</feature>
<dbReference type="PROSITE" id="PS50853">
    <property type="entry name" value="FN3"/>
    <property type="match status" value="4"/>
</dbReference>
<feature type="region of interest" description="Disordered" evidence="1">
    <location>
        <begin position="422"/>
        <end position="471"/>
    </location>
</feature>
<dbReference type="OrthoDB" id="504962at2"/>
<evidence type="ECO:0000259" key="2">
    <source>
        <dbReference type="PROSITE" id="PS50853"/>
    </source>
</evidence>
<dbReference type="InterPro" id="IPR003961">
    <property type="entry name" value="FN3_dom"/>
</dbReference>
<feature type="domain" description="Fibronectin type-III" evidence="2">
    <location>
        <begin position="160"/>
        <end position="249"/>
    </location>
</feature>
<dbReference type="Pfam" id="PF00395">
    <property type="entry name" value="SLH"/>
    <property type="match status" value="3"/>
</dbReference>
<feature type="domain" description="SLH" evidence="3">
    <location>
        <begin position="498"/>
        <end position="557"/>
    </location>
</feature>
<name>A0A229UGQ7_9BACL</name>
<proteinExistence type="predicted"/>
<dbReference type="InterPro" id="IPR001119">
    <property type="entry name" value="SLH_dom"/>
</dbReference>
<dbReference type="Proteomes" id="UP000215509">
    <property type="component" value="Unassembled WGS sequence"/>
</dbReference>
<evidence type="ECO:0000256" key="1">
    <source>
        <dbReference type="SAM" id="MobiDB-lite"/>
    </source>
</evidence>
<gene>
    <name evidence="4" type="ORF">CF651_30200</name>
</gene>
<dbReference type="InterPro" id="IPR036116">
    <property type="entry name" value="FN3_sf"/>
</dbReference>
<dbReference type="InterPro" id="IPR013783">
    <property type="entry name" value="Ig-like_fold"/>
</dbReference>